<dbReference type="RefSeq" id="WP_267532281.1">
    <property type="nucleotide sequence ID" value="NZ_JAPNKA010000001.1"/>
</dbReference>
<keyword evidence="2" id="KW-1185">Reference proteome</keyword>
<dbReference type="Proteomes" id="UP001207654">
    <property type="component" value="Unassembled WGS sequence"/>
</dbReference>
<evidence type="ECO:0008006" key="3">
    <source>
        <dbReference type="Google" id="ProtNLM"/>
    </source>
</evidence>
<name>A0ABT3ZV51_9BACT</name>
<reference evidence="1 2" key="1">
    <citation type="submission" date="2022-11" db="EMBL/GenBank/DDBJ databases">
        <title>Minimal conservation of predation-associated metabolite biosynthetic gene clusters underscores biosynthetic potential of Myxococcota including descriptions for ten novel species: Archangium lansinium sp. nov., Myxococcus landrumus sp. nov., Nannocystis bai.</title>
        <authorList>
            <person name="Ahearne A."/>
            <person name="Stevens C."/>
            <person name="Phillips K."/>
        </authorList>
    </citation>
    <scope>NUCLEOTIDE SEQUENCE [LARGE SCALE GENOMIC DNA]</scope>
    <source>
        <strain evidence="1 2">MIWBW</strain>
    </source>
</reference>
<protein>
    <recommendedName>
        <fullName evidence="3">Right handed beta helix domain-containing protein</fullName>
    </recommendedName>
</protein>
<proteinExistence type="predicted"/>
<comment type="caution">
    <text evidence="1">The sequence shown here is derived from an EMBL/GenBank/DDBJ whole genome shotgun (WGS) entry which is preliminary data.</text>
</comment>
<gene>
    <name evidence="1" type="ORF">OV287_02120</name>
</gene>
<evidence type="ECO:0000313" key="1">
    <source>
        <dbReference type="EMBL" id="MCY1073268.1"/>
    </source>
</evidence>
<sequence>MQVLDNRIEDTDGYGMMLGLGANGAPSQELEVVGNEVRTEKLVRLGRQRPGLRMDGNRYESGGLFKAEPVETRDFERWKRETGADRASRVQ</sequence>
<accession>A0ABT3ZV51</accession>
<dbReference type="EMBL" id="JAPNKA010000001">
    <property type="protein sequence ID" value="MCY1073268.1"/>
    <property type="molecule type" value="Genomic_DNA"/>
</dbReference>
<organism evidence="1 2">
    <name type="scientific">Archangium lansingense</name>
    <dbReference type="NCBI Taxonomy" id="2995310"/>
    <lineage>
        <taxon>Bacteria</taxon>
        <taxon>Pseudomonadati</taxon>
        <taxon>Myxococcota</taxon>
        <taxon>Myxococcia</taxon>
        <taxon>Myxococcales</taxon>
        <taxon>Cystobacterineae</taxon>
        <taxon>Archangiaceae</taxon>
        <taxon>Archangium</taxon>
    </lineage>
</organism>
<evidence type="ECO:0000313" key="2">
    <source>
        <dbReference type="Proteomes" id="UP001207654"/>
    </source>
</evidence>